<reference evidence="3" key="2">
    <citation type="journal article" date="2022" name="Microbiol. Resour. Announc.">
        <title>Metagenome Sequencing to Explore Phylogenomics of Terrestrial Cyanobacteria.</title>
        <authorList>
            <person name="Ward R.D."/>
            <person name="Stajich J.E."/>
            <person name="Johansen J.R."/>
            <person name="Huntemann M."/>
            <person name="Clum A."/>
            <person name="Foster B."/>
            <person name="Foster B."/>
            <person name="Roux S."/>
            <person name="Palaniappan K."/>
            <person name="Varghese N."/>
            <person name="Mukherjee S."/>
            <person name="Reddy T.B.K."/>
            <person name="Daum C."/>
            <person name="Copeland A."/>
            <person name="Chen I.A."/>
            <person name="Ivanova N.N."/>
            <person name="Kyrpides N.C."/>
            <person name="Shapiro N."/>
            <person name="Eloe-Fadrosh E.A."/>
            <person name="Pietrasiak N."/>
        </authorList>
    </citation>
    <scope>NUCLEOTIDE SEQUENCE</scope>
    <source>
        <strain evidence="3">GSE-NOS-MK-12-04C</strain>
    </source>
</reference>
<dbReference type="Proteomes" id="UP000729701">
    <property type="component" value="Unassembled WGS sequence"/>
</dbReference>
<dbReference type="InterPro" id="IPR003497">
    <property type="entry name" value="BRO_N_domain"/>
</dbReference>
<organism evidence="3 4">
    <name type="scientific">Cyanomargarita calcarea GSE-NOS-MK-12-04C</name>
    <dbReference type="NCBI Taxonomy" id="2839659"/>
    <lineage>
        <taxon>Bacteria</taxon>
        <taxon>Bacillati</taxon>
        <taxon>Cyanobacteriota</taxon>
        <taxon>Cyanophyceae</taxon>
        <taxon>Nostocales</taxon>
        <taxon>Cyanomargaritaceae</taxon>
        <taxon>Cyanomargarita</taxon>
    </lineage>
</organism>
<dbReference type="EMBL" id="JAHHGZ010000012">
    <property type="protein sequence ID" value="MBW4668415.1"/>
    <property type="molecule type" value="Genomic_DNA"/>
</dbReference>
<evidence type="ECO:0000259" key="2">
    <source>
        <dbReference type="PROSITE" id="PS51750"/>
    </source>
</evidence>
<feature type="domain" description="Bro-N" evidence="2">
    <location>
        <begin position="1"/>
        <end position="107"/>
    </location>
</feature>
<sequence>MSDLTVFQFESKEVRFVGTPIDPWWVAADVCGVLEHSNPSSAIARLDEDEKKLLDPKQYLGSASNQDFWAINQSGLYSLVLTSRKAQAKRFKKWLTSEVIPSIVRTGKYELPQAEQQPQAQVISASTEQPALPPAPPTPSEISEVLSLIFQNTDINPNLIAGVKANAIAKQHPQYTAVIEAAKSALAVPVEDELLSPTQLAQILSDCGETSWSARSVNKLLLQQGLQTRNPDSDNPAYLPTPKGKQYCHIFFLPARNMLNQIPGHPA</sequence>
<evidence type="ECO:0000256" key="1">
    <source>
        <dbReference type="SAM" id="MobiDB-lite"/>
    </source>
</evidence>
<comment type="caution">
    <text evidence="3">The sequence shown here is derived from an EMBL/GenBank/DDBJ whole genome shotgun (WGS) entry which is preliminary data.</text>
</comment>
<protein>
    <recommendedName>
        <fullName evidence="2">Bro-N domain-containing protein</fullName>
    </recommendedName>
</protein>
<evidence type="ECO:0000313" key="3">
    <source>
        <dbReference type="EMBL" id="MBW4668415.1"/>
    </source>
</evidence>
<reference evidence="3" key="1">
    <citation type="submission" date="2021-05" db="EMBL/GenBank/DDBJ databases">
        <authorList>
            <person name="Pietrasiak N."/>
            <person name="Ward R."/>
            <person name="Stajich J.E."/>
            <person name="Kurbessoian T."/>
        </authorList>
    </citation>
    <scope>NUCLEOTIDE SEQUENCE</scope>
    <source>
        <strain evidence="3">GSE-NOS-MK-12-04C</strain>
    </source>
</reference>
<dbReference type="PANTHER" id="PTHR36180">
    <property type="entry name" value="DNA-BINDING PROTEIN-RELATED-RELATED"/>
    <property type="match status" value="1"/>
</dbReference>
<dbReference type="SMART" id="SM01040">
    <property type="entry name" value="Bro-N"/>
    <property type="match status" value="1"/>
</dbReference>
<feature type="region of interest" description="Disordered" evidence="1">
    <location>
        <begin position="115"/>
        <end position="138"/>
    </location>
</feature>
<evidence type="ECO:0000313" key="4">
    <source>
        <dbReference type="Proteomes" id="UP000729701"/>
    </source>
</evidence>
<accession>A0A951UV09</accession>
<dbReference type="Pfam" id="PF02498">
    <property type="entry name" value="Bro-N"/>
    <property type="match status" value="1"/>
</dbReference>
<name>A0A951UV09_9CYAN</name>
<dbReference type="PROSITE" id="PS51750">
    <property type="entry name" value="BRO_N"/>
    <property type="match status" value="1"/>
</dbReference>
<dbReference type="AlphaFoldDB" id="A0A951UV09"/>
<proteinExistence type="predicted"/>
<gene>
    <name evidence="3" type="ORF">KME60_13555</name>
</gene>
<dbReference type="PANTHER" id="PTHR36180:SF2">
    <property type="entry name" value="BRO FAMILY PROTEIN"/>
    <property type="match status" value="1"/>
</dbReference>